<reference evidence="2" key="1">
    <citation type="submission" date="2020-05" db="EMBL/GenBank/DDBJ databases">
        <title>Mycena genomes resolve the evolution of fungal bioluminescence.</title>
        <authorList>
            <person name="Tsai I.J."/>
        </authorList>
    </citation>
    <scope>NUCLEOTIDE SEQUENCE</scope>
    <source>
        <strain evidence="2">CCC161011</strain>
    </source>
</reference>
<protein>
    <submittedName>
        <fullName evidence="2">Zinc finger bed domain-containing protein 1-like</fullName>
    </submittedName>
</protein>
<keyword evidence="1" id="KW-0472">Membrane</keyword>
<keyword evidence="3" id="KW-1185">Reference proteome</keyword>
<gene>
    <name evidence="2" type="ORF">MVEN_01721200</name>
</gene>
<keyword evidence="1" id="KW-0812">Transmembrane</keyword>
<evidence type="ECO:0000256" key="1">
    <source>
        <dbReference type="SAM" id="Phobius"/>
    </source>
</evidence>
<dbReference type="Proteomes" id="UP000620124">
    <property type="component" value="Unassembled WGS sequence"/>
</dbReference>
<dbReference type="EMBL" id="JACAZI010000015">
    <property type="protein sequence ID" value="KAF7344297.1"/>
    <property type="molecule type" value="Genomic_DNA"/>
</dbReference>
<dbReference type="OrthoDB" id="3060808at2759"/>
<evidence type="ECO:0000313" key="3">
    <source>
        <dbReference type="Proteomes" id="UP000620124"/>
    </source>
</evidence>
<comment type="caution">
    <text evidence="2">The sequence shown here is derived from an EMBL/GenBank/DDBJ whole genome shotgun (WGS) entry which is preliminary data.</text>
</comment>
<dbReference type="AlphaFoldDB" id="A0A8H6XNI4"/>
<name>A0A8H6XNI4_9AGAR</name>
<accession>A0A8H6XNI4</accession>
<sequence length="696" mass="78397">MQKIQSEWKELWALVNEERGGASLSTALKEGKTSALPPLRKPLEAKTTALGGNTSSLHNYFTATKITQERQAQIDLLLFKLIICCALPFALLGNPFFIDFVFALAPNYKVQDRTSFFARHITSEVAAVGKELKEFLATKVHMTISLDGWSSRAKDEIYTFHATIPSRRSFFVDGHIFKGVSVTGEKLCEVLKGILEVFDPQKFSAIAGDGGPNVRAAKKLLIRLFPWNLNIYDPCHNLNLFMKDLWKLFKLVFSFQFGLSNYFGKSNYGTFHLTEQRKKMNIAEGMKSASDTRFSTTFIQSFAVRTCMPAINILFKDGILRFDTKATKFLQGCLGETSAHYAFMANLSTMIQLMAAPAHGILTLEGQNTTCADVFYVWVSIAWQLEKVLSNPMSIAGRYRAQVIEAYNECFEQMMTESSCHVFLLAYFLHPTFRKFGGLQLTMPANRNAETLTLTEYPSLLITLFKAAMQILKGEQQRLDRGGKEQVIQLQKEFLRYAYNQAPFDGQYWDSSTKPLHYWTKLPNDSNATQIGRIAVKIFSIMPSEICDERTASRLGWFNAARRSSILPENLVDCSRLYDYYTNGIGEGNYSHEACVVLDEVISPSGTTQLRSAPSLMDLINEENISPSTVDKDALEELLFNHPDPYDLAESDRLDFGPAVPVLPAKDSRVTKVSADMVDDTPAGRPEDWDFNDFLL</sequence>
<dbReference type="SUPFAM" id="SSF53098">
    <property type="entry name" value="Ribonuclease H-like"/>
    <property type="match status" value="1"/>
</dbReference>
<keyword evidence="1" id="KW-1133">Transmembrane helix</keyword>
<evidence type="ECO:0000313" key="2">
    <source>
        <dbReference type="EMBL" id="KAF7344297.1"/>
    </source>
</evidence>
<dbReference type="InterPro" id="IPR012337">
    <property type="entry name" value="RNaseH-like_sf"/>
</dbReference>
<feature type="transmembrane region" description="Helical" evidence="1">
    <location>
        <begin position="77"/>
        <end position="105"/>
    </location>
</feature>
<organism evidence="2 3">
    <name type="scientific">Mycena venus</name>
    <dbReference type="NCBI Taxonomy" id="2733690"/>
    <lineage>
        <taxon>Eukaryota</taxon>
        <taxon>Fungi</taxon>
        <taxon>Dikarya</taxon>
        <taxon>Basidiomycota</taxon>
        <taxon>Agaricomycotina</taxon>
        <taxon>Agaricomycetes</taxon>
        <taxon>Agaricomycetidae</taxon>
        <taxon>Agaricales</taxon>
        <taxon>Marasmiineae</taxon>
        <taxon>Mycenaceae</taxon>
        <taxon>Mycena</taxon>
    </lineage>
</organism>
<proteinExistence type="predicted"/>